<reference evidence="1" key="1">
    <citation type="submission" date="2015-06" db="EMBL/GenBank/DDBJ databases">
        <title>Genetic Architecture Underlying Mating-Type Determination in the Yeast Leucosporidium scottii and the Evolution of Mating Systems in Basidiomycetes.</title>
        <authorList>
            <person name="Maia T.M."/>
            <person name="Lopes S."/>
            <person name="Almeida J.M.G.C.F."/>
            <person name="Rosa L.H."/>
            <person name="Sampaio J.P."/>
            <person name="Goncalves P."/>
            <person name="Coelho M.A."/>
        </authorList>
    </citation>
    <scope>NUCLEOTIDE SEQUENCE</scope>
</reference>
<protein>
    <recommendedName>
        <fullName evidence="2">F-box domain-containing protein</fullName>
    </recommendedName>
</protein>
<dbReference type="EMBL" id="LN868506">
    <property type="protein sequence ID" value="CRX79011.1"/>
    <property type="molecule type" value="Genomic_DNA"/>
</dbReference>
<sequence>MAVIQDLPPELLRRILELFAADWPFQKDRRNVSLVARAWRHPSQSLLLYHMKVPRLNLTLCTDALRSNAGCTLRVVEVEWYNVREIMGALHEHDVSVETLIVYGAQDSLKSLRLEGHFERHPRIPSDTKLKLTNLTVDAHYLPSPAFFNSILPAAPFLTSLELEVRDGGELLPSEYISPFKSIAHQLRHLTISPGLRTSRPTSRASLQVTSFLASCTSLKSLELCSCGPAYIRDIVSAVRAPLFVLETQLAAGWNAGGTGVAELASVLELPAMANLKRWRMDKYDFDGNLLDQEARARWEAVCRARGAEPRDETRFFTVLCLLLKDEQLIRGS</sequence>
<proteinExistence type="predicted"/>
<organism evidence="1">
    <name type="scientific">Leucosporidium scottii</name>
    <dbReference type="NCBI Taxonomy" id="5278"/>
    <lineage>
        <taxon>Eukaryota</taxon>
        <taxon>Fungi</taxon>
        <taxon>Dikarya</taxon>
        <taxon>Basidiomycota</taxon>
        <taxon>Pucciniomycotina</taxon>
        <taxon>Microbotryomycetes</taxon>
        <taxon>Leucosporidiales</taxon>
        <taxon>Leucosporidium</taxon>
    </lineage>
</organism>
<accession>A0A0H5FST4</accession>
<dbReference type="AlphaFoldDB" id="A0A0H5FST4"/>
<evidence type="ECO:0000313" key="1">
    <source>
        <dbReference type="EMBL" id="CRX79011.1"/>
    </source>
</evidence>
<name>A0A0H5FST4_9BASI</name>
<evidence type="ECO:0008006" key="2">
    <source>
        <dbReference type="Google" id="ProtNLM"/>
    </source>
</evidence>